<accession>A0A2P5EDS0</accession>
<keyword evidence="3" id="KW-1185">Reference proteome</keyword>
<dbReference type="AlphaFoldDB" id="A0A2P5EDS0"/>
<feature type="transmembrane region" description="Helical" evidence="1">
    <location>
        <begin position="109"/>
        <end position="128"/>
    </location>
</feature>
<reference evidence="3" key="1">
    <citation type="submission" date="2016-06" db="EMBL/GenBank/DDBJ databases">
        <title>Parallel loss of symbiosis genes in relatives of nitrogen-fixing non-legume Parasponia.</title>
        <authorList>
            <person name="Van Velzen R."/>
            <person name="Holmer R."/>
            <person name="Bu F."/>
            <person name="Rutten L."/>
            <person name="Van Zeijl A."/>
            <person name="Liu W."/>
            <person name="Santuari L."/>
            <person name="Cao Q."/>
            <person name="Sharma T."/>
            <person name="Shen D."/>
            <person name="Roswanjaya Y."/>
            <person name="Wardhani T."/>
            <person name="Kalhor M.S."/>
            <person name="Jansen J."/>
            <person name="Van den Hoogen J."/>
            <person name="Gungor B."/>
            <person name="Hartog M."/>
            <person name="Hontelez J."/>
            <person name="Verver J."/>
            <person name="Yang W.-C."/>
            <person name="Schijlen E."/>
            <person name="Repin R."/>
            <person name="Schilthuizen M."/>
            <person name="Schranz E."/>
            <person name="Heidstra R."/>
            <person name="Miyata K."/>
            <person name="Fedorova E."/>
            <person name="Kohlen W."/>
            <person name="Bisseling T."/>
            <person name="Smit S."/>
            <person name="Geurts R."/>
        </authorList>
    </citation>
    <scope>NUCLEOTIDE SEQUENCE [LARGE SCALE GENOMIC DNA]</scope>
    <source>
        <strain evidence="3">cv. RG33-2</strain>
    </source>
</reference>
<organism evidence="2 3">
    <name type="scientific">Trema orientale</name>
    <name type="common">Charcoal tree</name>
    <name type="synonym">Celtis orientalis</name>
    <dbReference type="NCBI Taxonomy" id="63057"/>
    <lineage>
        <taxon>Eukaryota</taxon>
        <taxon>Viridiplantae</taxon>
        <taxon>Streptophyta</taxon>
        <taxon>Embryophyta</taxon>
        <taxon>Tracheophyta</taxon>
        <taxon>Spermatophyta</taxon>
        <taxon>Magnoliopsida</taxon>
        <taxon>eudicotyledons</taxon>
        <taxon>Gunneridae</taxon>
        <taxon>Pentapetalae</taxon>
        <taxon>rosids</taxon>
        <taxon>fabids</taxon>
        <taxon>Rosales</taxon>
        <taxon>Cannabaceae</taxon>
        <taxon>Trema</taxon>
    </lineage>
</organism>
<dbReference type="InParanoid" id="A0A2P5EDS0"/>
<dbReference type="PANTHER" id="PTHR34115">
    <property type="entry name" value="PROTEIN, PUTATIVE-RELATED"/>
    <property type="match status" value="1"/>
</dbReference>
<evidence type="ECO:0000313" key="3">
    <source>
        <dbReference type="Proteomes" id="UP000237000"/>
    </source>
</evidence>
<feature type="transmembrane region" description="Helical" evidence="1">
    <location>
        <begin position="52"/>
        <end position="71"/>
    </location>
</feature>
<dbReference type="OrthoDB" id="1423242at2759"/>
<feature type="transmembrane region" description="Helical" evidence="1">
    <location>
        <begin position="23"/>
        <end position="40"/>
    </location>
</feature>
<dbReference type="PANTHER" id="PTHR34115:SF17">
    <property type="entry name" value="PROTEIN, PUTATIVE-RELATED"/>
    <property type="match status" value="1"/>
</dbReference>
<keyword evidence="1" id="KW-0812">Transmembrane</keyword>
<feature type="transmembrane region" description="Helical" evidence="1">
    <location>
        <begin position="83"/>
        <end position="103"/>
    </location>
</feature>
<name>A0A2P5EDS0_TREOI</name>
<keyword evidence="1" id="KW-1133">Transmembrane helix</keyword>
<sequence length="213" mass="24188">MADAQESVSVSEQLLSFKELHKAFGLILTMMFPFIEIKYQGSSTNLIEEHNVAFHLLLADLTVYIVAILMVVQEAPAPNIIPLFKYIFLVCGTTAIELILFILVTHLGWFFAISAFGFLFYNYGYWVLPKLHDLLQQAFTRFRLTPRTTQQEEGRARDVPRRGLCNLFHLLGREGSYWFNIRQFLATFSSAAVGAETEEVLEAGDGDQMPDPV</sequence>
<dbReference type="Proteomes" id="UP000237000">
    <property type="component" value="Unassembled WGS sequence"/>
</dbReference>
<gene>
    <name evidence="2" type="ORF">TorRG33x02_204930</name>
</gene>
<evidence type="ECO:0000256" key="1">
    <source>
        <dbReference type="SAM" id="Phobius"/>
    </source>
</evidence>
<comment type="caution">
    <text evidence="2">The sequence shown here is derived from an EMBL/GenBank/DDBJ whole genome shotgun (WGS) entry which is preliminary data.</text>
</comment>
<protein>
    <recommendedName>
        <fullName evidence="4">Transmembrane protein</fullName>
    </recommendedName>
</protein>
<dbReference type="InterPro" id="IPR053258">
    <property type="entry name" value="Ca-permeable_cation_channel"/>
</dbReference>
<dbReference type="EMBL" id="JXTC01000174">
    <property type="protein sequence ID" value="PON83687.1"/>
    <property type="molecule type" value="Genomic_DNA"/>
</dbReference>
<evidence type="ECO:0008006" key="4">
    <source>
        <dbReference type="Google" id="ProtNLM"/>
    </source>
</evidence>
<proteinExistence type="predicted"/>
<evidence type="ECO:0000313" key="2">
    <source>
        <dbReference type="EMBL" id="PON83687.1"/>
    </source>
</evidence>
<keyword evidence="1" id="KW-0472">Membrane</keyword>